<proteinExistence type="predicted"/>
<protein>
    <submittedName>
        <fullName evidence="1">Uncharacterized protein</fullName>
    </submittedName>
</protein>
<sequence length="136" mass="15578">MFLFGPPGCNTSAGFWNFESTDAQNQTVIFSDPWEHSNSQVLGGRVMSTKIVLERLIKRVEFLINIRAGYELTGGQSIDFGRNLELGNFFFFYMVYSVDSTIGSSNLRSETNDEFTVGILISRYFRYLLDTWELIL</sequence>
<dbReference type="AlphaFoldDB" id="A0A8H3KZ85"/>
<comment type="caution">
    <text evidence="1">The sequence shown here is derived from an EMBL/GenBank/DDBJ whole genome shotgun (WGS) entry which is preliminary data.</text>
</comment>
<gene>
    <name evidence="1" type="ORF">RCL2_000608200</name>
</gene>
<accession>A0A8H3KZ85</accession>
<dbReference type="Proteomes" id="UP000615446">
    <property type="component" value="Unassembled WGS sequence"/>
</dbReference>
<evidence type="ECO:0000313" key="2">
    <source>
        <dbReference type="Proteomes" id="UP000615446"/>
    </source>
</evidence>
<reference evidence="1" key="1">
    <citation type="submission" date="2019-10" db="EMBL/GenBank/DDBJ databases">
        <title>Conservation and host-specific expression of non-tandemly repeated heterogenous ribosome RNA gene in arbuscular mycorrhizal fungi.</title>
        <authorList>
            <person name="Maeda T."/>
            <person name="Kobayashi Y."/>
            <person name="Nakagawa T."/>
            <person name="Ezawa T."/>
            <person name="Yamaguchi K."/>
            <person name="Bino T."/>
            <person name="Nishimoto Y."/>
            <person name="Shigenobu S."/>
            <person name="Kawaguchi M."/>
        </authorList>
    </citation>
    <scope>NUCLEOTIDE SEQUENCE</scope>
    <source>
        <strain evidence="1">HR1</strain>
    </source>
</reference>
<evidence type="ECO:0000313" key="1">
    <source>
        <dbReference type="EMBL" id="GES78773.1"/>
    </source>
</evidence>
<organism evidence="1 2">
    <name type="scientific">Rhizophagus clarus</name>
    <dbReference type="NCBI Taxonomy" id="94130"/>
    <lineage>
        <taxon>Eukaryota</taxon>
        <taxon>Fungi</taxon>
        <taxon>Fungi incertae sedis</taxon>
        <taxon>Mucoromycota</taxon>
        <taxon>Glomeromycotina</taxon>
        <taxon>Glomeromycetes</taxon>
        <taxon>Glomerales</taxon>
        <taxon>Glomeraceae</taxon>
        <taxon>Rhizophagus</taxon>
    </lineage>
</organism>
<name>A0A8H3KZ85_9GLOM</name>
<dbReference type="EMBL" id="BLAL01000040">
    <property type="protein sequence ID" value="GES78773.1"/>
    <property type="molecule type" value="Genomic_DNA"/>
</dbReference>